<evidence type="ECO:0000256" key="1">
    <source>
        <dbReference type="ARBA" id="ARBA00009897"/>
    </source>
</evidence>
<dbReference type="PROSITE" id="PS51987">
    <property type="entry name" value="GS_CATALYTIC"/>
    <property type="match status" value="1"/>
</dbReference>
<dbReference type="Proteomes" id="UP000192721">
    <property type="component" value="Unassembled WGS sequence"/>
</dbReference>
<dbReference type="GO" id="GO:0005524">
    <property type="term" value="F:ATP binding"/>
    <property type="evidence" value="ECO:0007669"/>
    <property type="project" value="UniProtKB-KW"/>
</dbReference>
<evidence type="ECO:0000256" key="2">
    <source>
        <dbReference type="ARBA" id="ARBA00022598"/>
    </source>
</evidence>
<proteinExistence type="inferred from homology"/>
<dbReference type="SMART" id="SM01230">
    <property type="entry name" value="Gln-synt_C"/>
    <property type="match status" value="1"/>
</dbReference>
<dbReference type="GO" id="GO:0006576">
    <property type="term" value="P:biogenic amine metabolic process"/>
    <property type="evidence" value="ECO:0007669"/>
    <property type="project" value="UniProtKB-ARBA"/>
</dbReference>
<keyword evidence="4" id="KW-0067">ATP-binding</keyword>
<comment type="similarity">
    <text evidence="1 5 6">Belongs to the glutamine synthetase family.</text>
</comment>
<dbReference type="EMBL" id="MUKV01000023">
    <property type="protein sequence ID" value="OQS36242.1"/>
    <property type="molecule type" value="Genomic_DNA"/>
</dbReference>
<organism evidence="8 9">
    <name type="scientific">Chromobacterium haemolyticum</name>
    <dbReference type="NCBI Taxonomy" id="394935"/>
    <lineage>
        <taxon>Bacteria</taxon>
        <taxon>Pseudomonadati</taxon>
        <taxon>Pseudomonadota</taxon>
        <taxon>Betaproteobacteria</taxon>
        <taxon>Neisseriales</taxon>
        <taxon>Chromobacteriaceae</taxon>
        <taxon>Chromobacterium</taxon>
    </lineage>
</organism>
<dbReference type="RefSeq" id="WP_081556182.1">
    <property type="nucleotide sequence ID" value="NZ_MUKV01000023.1"/>
</dbReference>
<dbReference type="FunFam" id="3.30.590.10:FF:000005">
    <property type="entry name" value="Probable glutamine synthetase"/>
    <property type="match status" value="1"/>
</dbReference>
<evidence type="ECO:0000313" key="8">
    <source>
        <dbReference type="EMBL" id="OQS36242.1"/>
    </source>
</evidence>
<dbReference type="InterPro" id="IPR008146">
    <property type="entry name" value="Gln_synth_cat_dom"/>
</dbReference>
<evidence type="ECO:0000256" key="6">
    <source>
        <dbReference type="RuleBase" id="RU000384"/>
    </source>
</evidence>
<dbReference type="Gene3D" id="3.30.590.10">
    <property type="entry name" value="Glutamine synthetase/guanido kinase, catalytic domain"/>
    <property type="match status" value="1"/>
</dbReference>
<comment type="caution">
    <text evidence="8">The sequence shown here is derived from an EMBL/GenBank/DDBJ whole genome shotgun (WGS) entry which is preliminary data.</text>
</comment>
<accession>A0A1W0CNT4</accession>
<keyword evidence="3" id="KW-0547">Nucleotide-binding</keyword>
<evidence type="ECO:0000259" key="7">
    <source>
        <dbReference type="PROSITE" id="PS51987"/>
    </source>
</evidence>
<reference evidence="8 9" key="1">
    <citation type="submission" date="2017-02" db="EMBL/GenBank/DDBJ databases">
        <title>Chromobacterium haemolyticum H5244.</title>
        <authorList>
            <person name="Gulvik C.A."/>
        </authorList>
    </citation>
    <scope>NUCLEOTIDE SEQUENCE [LARGE SCALE GENOMIC DNA]</scope>
    <source>
        <strain evidence="8 9">H5244</strain>
    </source>
</reference>
<evidence type="ECO:0000256" key="5">
    <source>
        <dbReference type="PROSITE-ProRule" id="PRU01331"/>
    </source>
</evidence>
<dbReference type="PANTHER" id="PTHR43785:SF12">
    <property type="entry name" value="TYPE-1 GLUTAMINE SYNTHETASE 2"/>
    <property type="match status" value="1"/>
</dbReference>
<evidence type="ECO:0000313" key="9">
    <source>
        <dbReference type="Proteomes" id="UP000192721"/>
    </source>
</evidence>
<dbReference type="PANTHER" id="PTHR43785">
    <property type="entry name" value="GAMMA-GLUTAMYLPUTRESCINE SYNTHETASE"/>
    <property type="match status" value="1"/>
</dbReference>
<evidence type="ECO:0000256" key="3">
    <source>
        <dbReference type="ARBA" id="ARBA00022741"/>
    </source>
</evidence>
<sequence>MEARDVKTIADLKVLIEERRLSQIKVGLVDMDGVMCGKYMSRDKFLCALEGGFGFCDVVFGWDVGDKLYDNTLLTGWGRGYGDAEVRLIPESCRDLPLEGDMIFVQGEVVGRLESLCPRGLLRRVLERARGMGFDVLAGFEYEFLAVDEDNDALQQRLYQHPKPLGSGAFGYSILRSSVNTDFYRALLDLCERMQMPIEGLHEETGPGALEAALCVDNALRAADNAVCFKTFSKVLAEKQGRMLCYMAKWHQEQSGQGGHIHISLRRRDGGDSAFHQPGREHAISDAMRHFIGGIQRLMPEFMSLAAPTVNSFRRLVPGYWAPTSSLWGVDNRTVAIRAIPGSAKSQRVEYRLPGADSNPYLALASGLAAGLYGIEHRIEPEEPVSANGYLLDAPPHLKLHRTLWEAAQALRASAAARDWFGDDFVNHFAATREWEEREFQRHVTDWELKRYFEII</sequence>
<gene>
    <name evidence="8" type="ORF">B0T45_16185</name>
</gene>
<dbReference type="GO" id="GO:0004356">
    <property type="term" value="F:glutamine synthetase activity"/>
    <property type="evidence" value="ECO:0007669"/>
    <property type="project" value="InterPro"/>
</dbReference>
<name>A0A1W0CNT4_9NEIS</name>
<dbReference type="AlphaFoldDB" id="A0A1W0CNT4"/>
<protein>
    <submittedName>
        <fullName evidence="8">Glutamine synthetase</fullName>
    </submittedName>
</protein>
<dbReference type="GO" id="GO:0042402">
    <property type="term" value="P:biogenic amine catabolic process"/>
    <property type="evidence" value="ECO:0007669"/>
    <property type="project" value="UniProtKB-ARBA"/>
</dbReference>
<dbReference type="SUPFAM" id="SSF55931">
    <property type="entry name" value="Glutamine synthetase/guanido kinase"/>
    <property type="match status" value="1"/>
</dbReference>
<keyword evidence="2" id="KW-0436">Ligase</keyword>
<dbReference type="InterPro" id="IPR014746">
    <property type="entry name" value="Gln_synth/guanido_kin_cat_dom"/>
</dbReference>
<evidence type="ECO:0000256" key="4">
    <source>
        <dbReference type="ARBA" id="ARBA00022840"/>
    </source>
</evidence>
<dbReference type="Pfam" id="PF00120">
    <property type="entry name" value="Gln-synt_C"/>
    <property type="match status" value="1"/>
</dbReference>
<feature type="domain" description="GS catalytic" evidence="7">
    <location>
        <begin position="118"/>
        <end position="456"/>
    </location>
</feature>